<keyword evidence="5" id="KW-1185">Reference proteome</keyword>
<keyword evidence="1" id="KW-0812">Transmembrane</keyword>
<protein>
    <submittedName>
        <fullName evidence="3">Uncharacterized protein</fullName>
    </submittedName>
</protein>
<dbReference type="PANTHER" id="PTHR37231:SF2">
    <property type="entry name" value="EXPRESSED PROTEIN"/>
    <property type="match status" value="1"/>
</dbReference>
<feature type="transmembrane region" description="Helical" evidence="1">
    <location>
        <begin position="45"/>
        <end position="64"/>
    </location>
</feature>
<feature type="transmembrane region" description="Helical" evidence="1">
    <location>
        <begin position="111"/>
        <end position="133"/>
    </location>
</feature>
<organism evidence="3">
    <name type="scientific">Cladocopium goreaui</name>
    <dbReference type="NCBI Taxonomy" id="2562237"/>
    <lineage>
        <taxon>Eukaryota</taxon>
        <taxon>Sar</taxon>
        <taxon>Alveolata</taxon>
        <taxon>Dinophyceae</taxon>
        <taxon>Suessiales</taxon>
        <taxon>Symbiodiniaceae</taxon>
        <taxon>Cladocopium</taxon>
    </lineage>
</organism>
<feature type="signal peptide" evidence="2">
    <location>
        <begin position="1"/>
        <end position="21"/>
    </location>
</feature>
<dbReference type="OrthoDB" id="2015857at2759"/>
<proteinExistence type="predicted"/>
<keyword evidence="1" id="KW-1133">Transmembrane helix</keyword>
<gene>
    <name evidence="3" type="ORF">C1SCF055_LOCUS32396</name>
</gene>
<keyword evidence="1" id="KW-0472">Membrane</keyword>
<evidence type="ECO:0000313" key="3">
    <source>
        <dbReference type="EMBL" id="CAI4006789.1"/>
    </source>
</evidence>
<evidence type="ECO:0000256" key="2">
    <source>
        <dbReference type="SAM" id="SignalP"/>
    </source>
</evidence>
<evidence type="ECO:0000313" key="4">
    <source>
        <dbReference type="EMBL" id="CAL4794101.1"/>
    </source>
</evidence>
<evidence type="ECO:0000313" key="5">
    <source>
        <dbReference type="Proteomes" id="UP001152797"/>
    </source>
</evidence>
<dbReference type="EMBL" id="CAMXCT020003891">
    <property type="protein sequence ID" value="CAL1160164.1"/>
    <property type="molecule type" value="Genomic_DNA"/>
</dbReference>
<dbReference type="EMBL" id="CAMXCT010003891">
    <property type="protein sequence ID" value="CAI4006789.1"/>
    <property type="molecule type" value="Genomic_DNA"/>
</dbReference>
<dbReference type="EMBL" id="CAMXCT030003891">
    <property type="protein sequence ID" value="CAL4794101.1"/>
    <property type="molecule type" value="Genomic_DNA"/>
</dbReference>
<feature type="chain" id="PRO_5043271143" evidence="2">
    <location>
        <begin position="22"/>
        <end position="156"/>
    </location>
</feature>
<reference evidence="3" key="1">
    <citation type="submission" date="2022-10" db="EMBL/GenBank/DDBJ databases">
        <authorList>
            <person name="Chen Y."/>
            <person name="Dougan E. K."/>
            <person name="Chan C."/>
            <person name="Rhodes N."/>
            <person name="Thang M."/>
        </authorList>
    </citation>
    <scope>NUCLEOTIDE SEQUENCE</scope>
</reference>
<dbReference type="PANTHER" id="PTHR37231">
    <property type="entry name" value="EXPRESSED PROTEIN"/>
    <property type="match status" value="1"/>
</dbReference>
<reference evidence="4 5" key="2">
    <citation type="submission" date="2024-05" db="EMBL/GenBank/DDBJ databases">
        <authorList>
            <person name="Chen Y."/>
            <person name="Shah S."/>
            <person name="Dougan E. K."/>
            <person name="Thang M."/>
            <person name="Chan C."/>
        </authorList>
    </citation>
    <scope>NUCLEOTIDE SEQUENCE [LARGE SCALE GENOMIC DNA]</scope>
</reference>
<name>A0A9P1D9R9_9DINO</name>
<dbReference type="AlphaFoldDB" id="A0A9P1D9R9"/>
<sequence>MARHRGLSLLLVLLAPAFVGPRTRSPPRAARVARSAELKRDGDGALGAVGIGASLVMGWSEWTLKTTGCGLPAGPFGLLGATEGLSYLAVLGLVGYQLFRLATNDSKKQSSLVEVASVLAVLATVAGIVVLYFQIQDYGFVPEAVPTEGGRCSNIG</sequence>
<dbReference type="Proteomes" id="UP001152797">
    <property type="component" value="Unassembled WGS sequence"/>
</dbReference>
<feature type="transmembrane region" description="Helical" evidence="1">
    <location>
        <begin position="76"/>
        <end position="99"/>
    </location>
</feature>
<accession>A0A9P1D9R9</accession>
<evidence type="ECO:0000256" key="1">
    <source>
        <dbReference type="SAM" id="Phobius"/>
    </source>
</evidence>
<comment type="caution">
    <text evidence="3">The sequence shown here is derived from an EMBL/GenBank/DDBJ whole genome shotgun (WGS) entry which is preliminary data.</text>
</comment>
<keyword evidence="2" id="KW-0732">Signal</keyword>